<dbReference type="AlphaFoldDB" id="A0A7W6C615"/>
<organism evidence="1 2">
    <name type="scientific">Rhizobium skierniewicense</name>
    <dbReference type="NCBI Taxonomy" id="984260"/>
    <lineage>
        <taxon>Bacteria</taxon>
        <taxon>Pseudomonadati</taxon>
        <taxon>Pseudomonadota</taxon>
        <taxon>Alphaproteobacteria</taxon>
        <taxon>Hyphomicrobiales</taxon>
        <taxon>Rhizobiaceae</taxon>
        <taxon>Rhizobium/Agrobacterium group</taxon>
        <taxon>Rhizobium</taxon>
    </lineage>
</organism>
<reference evidence="1 2" key="1">
    <citation type="submission" date="2020-08" db="EMBL/GenBank/DDBJ databases">
        <title>Genomic Encyclopedia of Type Strains, Phase IV (KMG-IV): sequencing the most valuable type-strain genomes for metagenomic binning, comparative biology and taxonomic classification.</title>
        <authorList>
            <person name="Goeker M."/>
        </authorList>
    </citation>
    <scope>NUCLEOTIDE SEQUENCE [LARGE SCALE GENOMIC DNA]</scope>
    <source>
        <strain evidence="1 2">DSM 26438</strain>
    </source>
</reference>
<evidence type="ECO:0000313" key="2">
    <source>
        <dbReference type="Proteomes" id="UP000565286"/>
    </source>
</evidence>
<comment type="caution">
    <text evidence="1">The sequence shown here is derived from an EMBL/GenBank/DDBJ whole genome shotgun (WGS) entry which is preliminary data.</text>
</comment>
<evidence type="ECO:0000313" key="1">
    <source>
        <dbReference type="EMBL" id="MBB3946407.1"/>
    </source>
</evidence>
<keyword evidence="2" id="KW-1185">Reference proteome</keyword>
<gene>
    <name evidence="1" type="ORF">GGQ73_002360</name>
</gene>
<name>A0A7W6C615_9HYPH</name>
<accession>A0A7W6C615</accession>
<protein>
    <submittedName>
        <fullName evidence="1">Uncharacterized protein</fullName>
    </submittedName>
</protein>
<dbReference type="EMBL" id="JACIDV010000006">
    <property type="protein sequence ID" value="MBB3946407.1"/>
    <property type="molecule type" value="Genomic_DNA"/>
</dbReference>
<sequence>MPSTALVGECETSGSSRHRDVALMKHVADSPKAKHVMLCLSDLVLRPRDMRS</sequence>
<dbReference type="Proteomes" id="UP000565286">
    <property type="component" value="Unassembled WGS sequence"/>
</dbReference>
<proteinExistence type="predicted"/>